<gene>
    <name evidence="2" type="ORF">ENO77_01465</name>
</gene>
<evidence type="ECO:0000259" key="1">
    <source>
        <dbReference type="Pfam" id="PF04471"/>
    </source>
</evidence>
<sequence>MNSSTVYDFLEKLIKYKKIHKNLVISHVVKYHNLIQSLLDWGIDKGIIEEQDDELVLANPVELLVSLPNFGILPDRFTPYIEWHDFEKYISRVFTEFGWEVYSNYVHTKADRFQIDVIALDAISKLSMFIECKHWKRMRSIQSSIDEIASKHLMRIERYQRNCEWVCIKINKLRSIRYILPTIITLHDLPVKVVNGIPIVPIFKLVDFVINLDRYIDALNLVLHENRCYIKA</sequence>
<protein>
    <recommendedName>
        <fullName evidence="1">Restriction endonuclease type IV Mrr domain-containing protein</fullName>
    </recommendedName>
</protein>
<dbReference type="GO" id="GO:0003677">
    <property type="term" value="F:DNA binding"/>
    <property type="evidence" value="ECO:0007669"/>
    <property type="project" value="InterPro"/>
</dbReference>
<name>A0A7C2VH94_9CREN</name>
<dbReference type="EMBL" id="DSGT01000003">
    <property type="protein sequence ID" value="HEW52829.1"/>
    <property type="molecule type" value="Genomic_DNA"/>
</dbReference>
<dbReference type="GO" id="GO:0009307">
    <property type="term" value="P:DNA restriction-modification system"/>
    <property type="evidence" value="ECO:0007669"/>
    <property type="project" value="InterPro"/>
</dbReference>
<dbReference type="AlphaFoldDB" id="A0A7C2VH94"/>
<feature type="domain" description="Restriction endonuclease type IV Mrr" evidence="1">
    <location>
        <begin position="81"/>
        <end position="137"/>
    </location>
</feature>
<dbReference type="GO" id="GO:0004519">
    <property type="term" value="F:endonuclease activity"/>
    <property type="evidence" value="ECO:0007669"/>
    <property type="project" value="InterPro"/>
</dbReference>
<dbReference type="InterPro" id="IPR007560">
    <property type="entry name" value="Restrct_endonuc_IV_Mrr"/>
</dbReference>
<dbReference type="SUPFAM" id="SSF52980">
    <property type="entry name" value="Restriction endonuclease-like"/>
    <property type="match status" value="1"/>
</dbReference>
<organism evidence="2">
    <name type="scientific">Ignisphaera aggregans</name>
    <dbReference type="NCBI Taxonomy" id="334771"/>
    <lineage>
        <taxon>Archaea</taxon>
        <taxon>Thermoproteota</taxon>
        <taxon>Thermoprotei</taxon>
        <taxon>Desulfurococcales</taxon>
        <taxon>Desulfurococcaceae</taxon>
        <taxon>Ignisphaera</taxon>
    </lineage>
</organism>
<proteinExistence type="predicted"/>
<comment type="caution">
    <text evidence="2">The sequence shown here is derived from an EMBL/GenBank/DDBJ whole genome shotgun (WGS) entry which is preliminary data.</text>
</comment>
<dbReference type="InterPro" id="IPR011335">
    <property type="entry name" value="Restrct_endonuc-II-like"/>
</dbReference>
<reference evidence="2" key="1">
    <citation type="journal article" date="2020" name="mSystems">
        <title>Genome- and Community-Level Interaction Insights into Carbon Utilization and Element Cycling Functions of Hydrothermarchaeota in Hydrothermal Sediment.</title>
        <authorList>
            <person name="Zhou Z."/>
            <person name="Liu Y."/>
            <person name="Xu W."/>
            <person name="Pan J."/>
            <person name="Luo Z.H."/>
            <person name="Li M."/>
        </authorList>
    </citation>
    <scope>NUCLEOTIDE SEQUENCE [LARGE SCALE GENOMIC DNA]</scope>
    <source>
        <strain evidence="2">SpSt-16</strain>
    </source>
</reference>
<evidence type="ECO:0000313" key="2">
    <source>
        <dbReference type="EMBL" id="HEW52829.1"/>
    </source>
</evidence>
<accession>A0A7C2VH94</accession>
<dbReference type="Pfam" id="PF04471">
    <property type="entry name" value="Mrr_cat"/>
    <property type="match status" value="1"/>
</dbReference>